<accession>B6K4C7</accession>
<dbReference type="PANTHER" id="PTHR31018">
    <property type="entry name" value="SPORULATION-SPECIFIC PROTEIN-RELATED"/>
    <property type="match status" value="1"/>
</dbReference>
<evidence type="ECO:0000256" key="5">
    <source>
        <dbReference type="ARBA" id="ARBA00023180"/>
    </source>
</evidence>
<comment type="subcellular location">
    <subcellularLocation>
        <location evidence="1">Secreted</location>
        <location evidence="1">Cell wall</location>
    </subcellularLocation>
</comment>
<keyword evidence="2" id="KW-0134">Cell wall</keyword>
<keyword evidence="10" id="KW-1185">Reference proteome</keyword>
<dbReference type="SUPFAM" id="SSF52058">
    <property type="entry name" value="L domain-like"/>
    <property type="match status" value="2"/>
</dbReference>
<dbReference type="eggNOG" id="ENOG502QUZC">
    <property type="taxonomic scope" value="Eukaryota"/>
</dbReference>
<dbReference type="Gene3D" id="3.80.20.20">
    <property type="entry name" value="Receptor L-domain"/>
    <property type="match status" value="1"/>
</dbReference>
<protein>
    <submittedName>
        <fullName evidence="8">GPI anchored cell surface protein</fullName>
    </submittedName>
</protein>
<evidence type="ECO:0000256" key="3">
    <source>
        <dbReference type="ARBA" id="ARBA00022525"/>
    </source>
</evidence>
<feature type="compositionally biased region" description="Low complexity" evidence="6">
    <location>
        <begin position="370"/>
        <end position="379"/>
    </location>
</feature>
<dbReference type="RefSeq" id="XP_002174627.1">
    <property type="nucleotide sequence ID" value="XM_002174591.2"/>
</dbReference>
<dbReference type="GO" id="GO:0005619">
    <property type="term" value="C:ascospore wall"/>
    <property type="evidence" value="ECO:0007669"/>
    <property type="project" value="EnsemblFungi"/>
</dbReference>
<evidence type="ECO:0000256" key="6">
    <source>
        <dbReference type="SAM" id="MobiDB-lite"/>
    </source>
</evidence>
<dbReference type="GO" id="GO:0070591">
    <property type="term" value="P:ascospore wall biogenesis"/>
    <property type="evidence" value="ECO:0007669"/>
    <property type="project" value="EnsemblFungi"/>
</dbReference>
<evidence type="ECO:0000256" key="2">
    <source>
        <dbReference type="ARBA" id="ARBA00022512"/>
    </source>
</evidence>
<dbReference type="InterPro" id="IPR051648">
    <property type="entry name" value="CWI-Assembly_Regulator"/>
</dbReference>
<proteinExistence type="predicted"/>
<evidence type="ECO:0000256" key="1">
    <source>
        <dbReference type="ARBA" id="ARBA00004191"/>
    </source>
</evidence>
<evidence type="ECO:0000313" key="10">
    <source>
        <dbReference type="Proteomes" id="UP000001744"/>
    </source>
</evidence>
<dbReference type="HOGENOM" id="CLU_035846_0_0_1"/>
<dbReference type="GeneID" id="7051678"/>
<sequence length="420" mass="45586">MLSASSFLLLAILQLFTLALGNPTCGASEHVITSQNDLDVLSGCKILNGSIFMNSSSATSLTFNNIEQIGGDVVISNNFYLASLSMPHLKSISGIFRLEKLTRLSSLYAPQLTKVRDLRMKVLPNLQVSHFDKGISDAQNVLVEDTQLSTLDGISLSAADNFVIVNNNYLREVKMPALKKVSGKLYVSYNAKDVRVYFPKLEETSDFTLQRVSVADLSSLSKVHGSLGFLNSTMTEINCPNITKIDQSLFFVGNTELQTVRLPKLKVLGGTFMIYNNQKHRTVDGFESLETIGGAIDCSGNFSSISLPELRDVKGGLNIQTTASNFTCPFKYHDGTVKGKSFVCRGSILDPKSSKETTLTNDILEDEGHSTSATTTTGTSRKKASKEESAAFSIRFPATLFLASMGCILAVSLDVTGFLS</sequence>
<name>B6K4C7_SCHJY</name>
<dbReference type="GO" id="GO:0005628">
    <property type="term" value="C:prospore membrane"/>
    <property type="evidence" value="ECO:0007669"/>
    <property type="project" value="EnsemblFungi"/>
</dbReference>
<dbReference type="OMA" id="VHIANNK"/>
<feature type="region of interest" description="Disordered" evidence="6">
    <location>
        <begin position="359"/>
        <end position="382"/>
    </location>
</feature>
<dbReference type="OrthoDB" id="536881at2759"/>
<evidence type="ECO:0000256" key="4">
    <source>
        <dbReference type="ARBA" id="ARBA00022729"/>
    </source>
</evidence>
<keyword evidence="4 7" id="KW-0732">Signal</keyword>
<feature type="chain" id="PRO_5002845081" evidence="7">
    <location>
        <begin position="22"/>
        <end position="420"/>
    </location>
</feature>
<dbReference type="STRING" id="402676.B6K4C7"/>
<dbReference type="InterPro" id="IPR036941">
    <property type="entry name" value="Rcpt_L-dom_sf"/>
</dbReference>
<evidence type="ECO:0000313" key="9">
    <source>
        <dbReference type="JaponicusDB" id="SJAG_03483"/>
    </source>
</evidence>
<evidence type="ECO:0000256" key="7">
    <source>
        <dbReference type="SAM" id="SignalP"/>
    </source>
</evidence>
<keyword evidence="3" id="KW-0964">Secreted</keyword>
<reference evidence="8 10" key="1">
    <citation type="journal article" date="2011" name="Science">
        <title>Comparative functional genomics of the fission yeasts.</title>
        <authorList>
            <person name="Rhind N."/>
            <person name="Chen Z."/>
            <person name="Yassour M."/>
            <person name="Thompson D.A."/>
            <person name="Haas B.J."/>
            <person name="Habib N."/>
            <person name="Wapinski I."/>
            <person name="Roy S."/>
            <person name="Lin M.F."/>
            <person name="Heiman D.I."/>
            <person name="Young S.K."/>
            <person name="Furuya K."/>
            <person name="Guo Y."/>
            <person name="Pidoux A."/>
            <person name="Chen H.M."/>
            <person name="Robbertse B."/>
            <person name="Goldberg J.M."/>
            <person name="Aoki K."/>
            <person name="Bayne E.H."/>
            <person name="Berlin A.M."/>
            <person name="Desjardins C.A."/>
            <person name="Dobbs E."/>
            <person name="Dukaj L."/>
            <person name="Fan L."/>
            <person name="FitzGerald M.G."/>
            <person name="French C."/>
            <person name="Gujja S."/>
            <person name="Hansen K."/>
            <person name="Keifenheim D."/>
            <person name="Levin J.Z."/>
            <person name="Mosher R.A."/>
            <person name="Mueller C.A."/>
            <person name="Pfiffner J."/>
            <person name="Priest M."/>
            <person name="Russ C."/>
            <person name="Smialowska A."/>
            <person name="Swoboda P."/>
            <person name="Sykes S.M."/>
            <person name="Vaughn M."/>
            <person name="Vengrova S."/>
            <person name="Yoder R."/>
            <person name="Zeng Q."/>
            <person name="Allshire R."/>
            <person name="Baulcombe D."/>
            <person name="Birren B.W."/>
            <person name="Brown W."/>
            <person name="Ekwall K."/>
            <person name="Kellis M."/>
            <person name="Leatherwood J."/>
            <person name="Levin H."/>
            <person name="Margalit H."/>
            <person name="Martienssen R."/>
            <person name="Nieduszynski C.A."/>
            <person name="Spatafora J.W."/>
            <person name="Friedman N."/>
            <person name="Dalgaard J.Z."/>
            <person name="Baumann P."/>
            <person name="Niki H."/>
            <person name="Regev A."/>
            <person name="Nusbaum C."/>
        </authorList>
    </citation>
    <scope>NUCLEOTIDE SEQUENCE [LARGE SCALE GENOMIC DNA]</scope>
    <source>
        <strain evidence="10">yFS275 / FY16936</strain>
    </source>
</reference>
<keyword evidence="5" id="KW-0325">Glycoprotein</keyword>
<dbReference type="PANTHER" id="PTHR31018:SF3">
    <property type="entry name" value="RECEPTOR PROTEIN-TYROSINE KINASE"/>
    <property type="match status" value="1"/>
</dbReference>
<organism evidence="8 10">
    <name type="scientific">Schizosaccharomyces japonicus (strain yFS275 / FY16936)</name>
    <name type="common">Fission yeast</name>
    <dbReference type="NCBI Taxonomy" id="402676"/>
    <lineage>
        <taxon>Eukaryota</taxon>
        <taxon>Fungi</taxon>
        <taxon>Dikarya</taxon>
        <taxon>Ascomycota</taxon>
        <taxon>Taphrinomycotina</taxon>
        <taxon>Schizosaccharomycetes</taxon>
        <taxon>Schizosaccharomycetales</taxon>
        <taxon>Schizosaccharomycetaceae</taxon>
        <taxon>Schizosaccharomyces</taxon>
    </lineage>
</organism>
<dbReference type="EMBL" id="KE651167">
    <property type="protein sequence ID" value="EEB08334.1"/>
    <property type="molecule type" value="Genomic_DNA"/>
</dbReference>
<evidence type="ECO:0000313" key="8">
    <source>
        <dbReference type="EMBL" id="EEB08334.1"/>
    </source>
</evidence>
<dbReference type="VEuPathDB" id="FungiDB:SJAG_03483"/>
<feature type="signal peptide" evidence="7">
    <location>
        <begin position="1"/>
        <end position="21"/>
    </location>
</feature>
<dbReference type="AlphaFoldDB" id="B6K4C7"/>
<dbReference type="Proteomes" id="UP000001744">
    <property type="component" value="Unassembled WGS sequence"/>
</dbReference>
<gene>
    <name evidence="9" type="primary">meu10</name>
    <name evidence="8" type="ORF">SJAG_03483</name>
</gene>
<dbReference type="JaponicusDB" id="SJAG_03483">
    <property type="gene designation" value="meu10"/>
</dbReference>